<dbReference type="SUPFAM" id="SSF53474">
    <property type="entry name" value="alpha/beta-Hydrolases"/>
    <property type="match status" value="1"/>
</dbReference>
<comment type="caution">
    <text evidence="3">The sequence shown here is derived from an EMBL/GenBank/DDBJ whole genome shotgun (WGS) entry which is preliminary data.</text>
</comment>
<keyword evidence="1 3" id="KW-0378">Hydrolase</keyword>
<dbReference type="InterPro" id="IPR000073">
    <property type="entry name" value="AB_hydrolase_1"/>
</dbReference>
<dbReference type="Gene3D" id="3.40.50.1820">
    <property type="entry name" value="alpha/beta hydrolase"/>
    <property type="match status" value="1"/>
</dbReference>
<dbReference type="InterPro" id="IPR050266">
    <property type="entry name" value="AB_hydrolase_sf"/>
</dbReference>
<dbReference type="RefSeq" id="WP_246942265.1">
    <property type="nucleotide sequence ID" value="NZ_JAKGAK010000019.1"/>
</dbReference>
<proteinExistence type="predicted"/>
<evidence type="ECO:0000313" key="3">
    <source>
        <dbReference type="EMBL" id="MFC4416212.1"/>
    </source>
</evidence>
<dbReference type="EMBL" id="JBHSEO010000048">
    <property type="protein sequence ID" value="MFC4416212.1"/>
    <property type="molecule type" value="Genomic_DNA"/>
</dbReference>
<evidence type="ECO:0000256" key="1">
    <source>
        <dbReference type="ARBA" id="ARBA00022801"/>
    </source>
</evidence>
<evidence type="ECO:0000313" key="4">
    <source>
        <dbReference type="Proteomes" id="UP001596015"/>
    </source>
</evidence>
<dbReference type="Pfam" id="PF12697">
    <property type="entry name" value="Abhydrolase_6"/>
    <property type="match status" value="1"/>
</dbReference>
<dbReference type="InterPro" id="IPR029058">
    <property type="entry name" value="AB_hydrolase_fold"/>
</dbReference>
<reference evidence="4" key="1">
    <citation type="journal article" date="2019" name="Int. J. Syst. Evol. Microbiol.">
        <title>The Global Catalogue of Microorganisms (GCM) 10K type strain sequencing project: providing services to taxonomists for standard genome sequencing and annotation.</title>
        <authorList>
            <consortium name="The Broad Institute Genomics Platform"/>
            <consortium name="The Broad Institute Genome Sequencing Center for Infectious Disease"/>
            <person name="Wu L."/>
            <person name="Ma J."/>
        </authorList>
    </citation>
    <scope>NUCLEOTIDE SEQUENCE [LARGE SCALE GENOMIC DNA]</scope>
    <source>
        <strain evidence="4">CCUG 49679</strain>
    </source>
</reference>
<dbReference type="Proteomes" id="UP001596015">
    <property type="component" value="Unassembled WGS sequence"/>
</dbReference>
<sequence length="291" mass="32571">MTTSLDEGELRQGTLARPDQQCHWRRLERRAGAGKVVMLHGAGVAAELTWRPMVTYLDAWRTFLMPDLRGMGATRAADGRERPFSLDEVVDDVEALLDAQDIDQCDVMGYSFGGLVAMRLKQRLGTRIGRMMLLEPALLEREDRATMVRVREGYAEAARAMREASTPEAGIVAFLDLIAPHRSRNPRAERMMIRRLAHRPLGFANALDCVTDAVRHLDRDALLEAQHDVTSVVGGKSLAAMQAYHSTLAQRRSDWRYIELPGTDHSLPFQKPRRLAGLLQEAPSFNKGEDG</sequence>
<dbReference type="PANTHER" id="PTHR43798">
    <property type="entry name" value="MONOACYLGLYCEROL LIPASE"/>
    <property type="match status" value="1"/>
</dbReference>
<dbReference type="GO" id="GO:0016787">
    <property type="term" value="F:hydrolase activity"/>
    <property type="evidence" value="ECO:0007669"/>
    <property type="project" value="UniProtKB-KW"/>
</dbReference>
<name>A0ABV8XE77_9GAMM</name>
<organism evidence="3 4">
    <name type="scientific">Chromohalobacter beijerinckii</name>
    <dbReference type="NCBI Taxonomy" id="86179"/>
    <lineage>
        <taxon>Bacteria</taxon>
        <taxon>Pseudomonadati</taxon>
        <taxon>Pseudomonadota</taxon>
        <taxon>Gammaproteobacteria</taxon>
        <taxon>Oceanospirillales</taxon>
        <taxon>Halomonadaceae</taxon>
        <taxon>Chromohalobacter</taxon>
    </lineage>
</organism>
<gene>
    <name evidence="3" type="ORF">ACFO0E_07280</name>
</gene>
<dbReference type="PANTHER" id="PTHR43798:SF31">
    <property type="entry name" value="AB HYDROLASE SUPERFAMILY PROTEIN YCLE"/>
    <property type="match status" value="1"/>
</dbReference>
<protein>
    <submittedName>
        <fullName evidence="3">Alpha/beta fold hydrolase</fullName>
    </submittedName>
</protein>
<accession>A0ABV8XE77</accession>
<feature type="domain" description="AB hydrolase-1" evidence="2">
    <location>
        <begin position="36"/>
        <end position="276"/>
    </location>
</feature>
<keyword evidence="4" id="KW-1185">Reference proteome</keyword>
<evidence type="ECO:0000259" key="2">
    <source>
        <dbReference type="Pfam" id="PF12697"/>
    </source>
</evidence>